<comment type="subcellular location">
    <subcellularLocation>
        <location evidence="1 7">Cell membrane</location>
        <topology evidence="1 7">Multi-pass membrane protein</topology>
    </subcellularLocation>
</comment>
<sequence>MVRLLVEQWRSGLHAGRVAAKRRIETHPPEPAPPRGAPDDPPPPPAPRRRARGALGGRDGRVLPHPPDPRRPGAGDPRRPRLAGVAGGARRGPRAVRPRPAAPPAVPHPARPPRSRRPRHLLLPAHPRRRPARPAAARHPPAGRARADARVDPRARHRALVHPRRPGRRRDRLRPRADRCRPPALLARHRADRRLRDRAALVPAGQHRLRERPRAARADPRDPARRLSRPGDAPLPARRAGVAVRARRPRPRRGRARHPAPARAPARGAAGRLALGLGVRLPDRRRGGGRDDLRPARPRPHAARRGDRPRRARRHRRRARHRPRLHRRHPRHGPRRPPRRPAPRRRPPAGGPRVSELELRAARPARRAAGRLRVGELLALAFVVLLLLAAVAPGLLAPFDPLAIAPRDAFDPPSAAHLLGTDESGRDVLSRLISGAGASLLIGVSATAIGLVLGAVLGVAAAFGGRFVDGVIGRVLEVLFAFPALLLALLVIVVTGPGVVPATVAVGLSTAPGYARILRTQLLGIRDSGYVEAARVLGHSSPRTLLAHVLPNTFGPLAVLATLGVGQAIVWASALSYLGLGAEPPAPEWGAMLSAGRTYLSSAWWLTVFPGLAIVLTTLATTVLGGRLRGAR</sequence>
<feature type="compositionally biased region" description="Low complexity" evidence="8">
    <location>
        <begin position="234"/>
        <end position="244"/>
    </location>
</feature>
<evidence type="ECO:0000256" key="3">
    <source>
        <dbReference type="ARBA" id="ARBA00022475"/>
    </source>
</evidence>
<evidence type="ECO:0000256" key="6">
    <source>
        <dbReference type="ARBA" id="ARBA00023136"/>
    </source>
</evidence>
<dbReference type="Proteomes" id="UP000464597">
    <property type="component" value="Chromosome"/>
</dbReference>
<dbReference type="Gene3D" id="1.10.3720.10">
    <property type="entry name" value="MetI-like"/>
    <property type="match status" value="1"/>
</dbReference>
<feature type="transmembrane region" description="Helical" evidence="7">
    <location>
        <begin position="475"/>
        <end position="493"/>
    </location>
</feature>
<keyword evidence="2 7" id="KW-0813">Transport</keyword>
<feature type="transmembrane region" description="Helical" evidence="7">
    <location>
        <begin position="377"/>
        <end position="397"/>
    </location>
</feature>
<comment type="similarity">
    <text evidence="7">Belongs to the binding-protein-dependent transport system permease family.</text>
</comment>
<keyword evidence="4 7" id="KW-0812">Transmembrane</keyword>
<evidence type="ECO:0000256" key="5">
    <source>
        <dbReference type="ARBA" id="ARBA00022989"/>
    </source>
</evidence>
<evidence type="ECO:0000256" key="7">
    <source>
        <dbReference type="RuleBase" id="RU363032"/>
    </source>
</evidence>
<feature type="transmembrane region" description="Helical" evidence="7">
    <location>
        <begin position="440"/>
        <end position="463"/>
    </location>
</feature>
<organism evidence="10 11">
    <name type="scientific">Rathayibacter festucae</name>
    <dbReference type="NCBI Taxonomy" id="110937"/>
    <lineage>
        <taxon>Bacteria</taxon>
        <taxon>Bacillati</taxon>
        <taxon>Actinomycetota</taxon>
        <taxon>Actinomycetes</taxon>
        <taxon>Micrococcales</taxon>
        <taxon>Microbacteriaceae</taxon>
        <taxon>Rathayibacter</taxon>
    </lineage>
</organism>
<evidence type="ECO:0000256" key="2">
    <source>
        <dbReference type="ARBA" id="ARBA00022448"/>
    </source>
</evidence>
<dbReference type="InterPro" id="IPR000515">
    <property type="entry name" value="MetI-like"/>
</dbReference>
<dbReference type="SUPFAM" id="SSF161098">
    <property type="entry name" value="MetI-like"/>
    <property type="match status" value="1"/>
</dbReference>
<proteinExistence type="inferred from homology"/>
<feature type="compositionally biased region" description="Basic residues" evidence="8">
    <location>
        <begin position="155"/>
        <end position="173"/>
    </location>
</feature>
<dbReference type="Pfam" id="PF00528">
    <property type="entry name" value="BPD_transp_1"/>
    <property type="match status" value="1"/>
</dbReference>
<feature type="compositionally biased region" description="Basic and acidic residues" evidence="8">
    <location>
        <begin position="58"/>
        <end position="79"/>
    </location>
</feature>
<keyword evidence="6 7" id="KW-0472">Membrane</keyword>
<dbReference type="PANTHER" id="PTHR43386">
    <property type="entry name" value="OLIGOPEPTIDE TRANSPORT SYSTEM PERMEASE PROTEIN APPC"/>
    <property type="match status" value="1"/>
</dbReference>
<feature type="compositionally biased region" description="Basic residues" evidence="8">
    <location>
        <begin position="296"/>
        <end position="347"/>
    </location>
</feature>
<feature type="domain" description="ABC transmembrane type-1" evidence="9">
    <location>
        <begin position="436"/>
        <end position="625"/>
    </location>
</feature>
<name>A0ABX6H4B8_9MICO</name>
<dbReference type="PROSITE" id="PS50928">
    <property type="entry name" value="ABC_TM1"/>
    <property type="match status" value="1"/>
</dbReference>
<dbReference type="CDD" id="cd06261">
    <property type="entry name" value="TM_PBP2"/>
    <property type="match status" value="1"/>
</dbReference>
<evidence type="ECO:0000256" key="1">
    <source>
        <dbReference type="ARBA" id="ARBA00004651"/>
    </source>
</evidence>
<feature type="compositionally biased region" description="Pro residues" evidence="8">
    <location>
        <begin position="100"/>
        <end position="110"/>
    </location>
</feature>
<dbReference type="InterPro" id="IPR035906">
    <property type="entry name" value="MetI-like_sf"/>
</dbReference>
<evidence type="ECO:0000313" key="10">
    <source>
        <dbReference type="EMBL" id="QHC64657.1"/>
    </source>
</evidence>
<feature type="compositionally biased region" description="Low complexity" evidence="8">
    <location>
        <begin position="261"/>
        <end position="280"/>
    </location>
</feature>
<feature type="compositionally biased region" description="Pro residues" evidence="8">
    <location>
        <begin position="29"/>
        <end position="46"/>
    </location>
</feature>
<gene>
    <name evidence="10" type="ORF">GSU69_02385</name>
</gene>
<evidence type="ECO:0000256" key="8">
    <source>
        <dbReference type="SAM" id="MobiDB-lite"/>
    </source>
</evidence>
<evidence type="ECO:0000256" key="4">
    <source>
        <dbReference type="ARBA" id="ARBA00022692"/>
    </source>
</evidence>
<dbReference type="PANTHER" id="PTHR43386:SF25">
    <property type="entry name" value="PEPTIDE ABC TRANSPORTER PERMEASE PROTEIN"/>
    <property type="match status" value="1"/>
</dbReference>
<feature type="compositionally biased region" description="Basic residues" evidence="8">
    <location>
        <begin position="111"/>
        <end position="132"/>
    </location>
</feature>
<keyword evidence="11" id="KW-1185">Reference proteome</keyword>
<feature type="region of interest" description="Disordered" evidence="8">
    <location>
        <begin position="1"/>
        <end position="358"/>
    </location>
</feature>
<protein>
    <submittedName>
        <fullName evidence="10">ABC transporter permease subunit</fullName>
    </submittedName>
</protein>
<keyword evidence="5 7" id="KW-1133">Transmembrane helix</keyword>
<feature type="compositionally biased region" description="Basic and acidic residues" evidence="8">
    <location>
        <begin position="145"/>
        <end position="154"/>
    </location>
</feature>
<evidence type="ECO:0000259" key="9">
    <source>
        <dbReference type="PROSITE" id="PS50928"/>
    </source>
</evidence>
<feature type="compositionally biased region" description="Basic residues" evidence="8">
    <location>
        <begin position="245"/>
        <end position="260"/>
    </location>
</feature>
<feature type="transmembrane region" description="Helical" evidence="7">
    <location>
        <begin position="602"/>
        <end position="624"/>
    </location>
</feature>
<evidence type="ECO:0000313" key="11">
    <source>
        <dbReference type="Proteomes" id="UP000464597"/>
    </source>
</evidence>
<dbReference type="InterPro" id="IPR050366">
    <property type="entry name" value="BP-dependent_transpt_permease"/>
</dbReference>
<accession>A0ABX6H4B8</accession>
<dbReference type="EMBL" id="CP047180">
    <property type="protein sequence ID" value="QHC64657.1"/>
    <property type="molecule type" value="Genomic_DNA"/>
</dbReference>
<feature type="compositionally biased region" description="Basic and acidic residues" evidence="8">
    <location>
        <begin position="281"/>
        <end position="295"/>
    </location>
</feature>
<feature type="compositionally biased region" description="Basic and acidic residues" evidence="8">
    <location>
        <begin position="212"/>
        <end position="225"/>
    </location>
</feature>
<keyword evidence="3" id="KW-1003">Cell membrane</keyword>
<feature type="compositionally biased region" description="Low complexity" evidence="8">
    <location>
        <begin position="133"/>
        <end position="144"/>
    </location>
</feature>
<reference evidence="11" key="1">
    <citation type="submission" date="2019-12" db="EMBL/GenBank/DDBJ databases">
        <title>Complete and draft genome sequences of new strains and members of some known species of the genus Rathayibacter isolated from plants.</title>
        <authorList>
            <person name="Tarlachkov S.V."/>
            <person name="Starodumova I.P."/>
            <person name="Dorofeeva L.V."/>
            <person name="Prisyazhnaya N.V."/>
            <person name="Leyn S."/>
            <person name="Zlamal J."/>
            <person name="Elan M."/>
            <person name="Osterman A.L."/>
            <person name="Nadler S."/>
            <person name="Subbotin S.A."/>
            <person name="Evtushenko L.I."/>
        </authorList>
    </citation>
    <scope>NUCLEOTIDE SEQUENCE [LARGE SCALE GENOMIC DNA]</scope>
    <source>
        <strain evidence="11">VKM Ac-2802</strain>
    </source>
</reference>
<feature type="transmembrane region" description="Helical" evidence="7">
    <location>
        <begin position="557"/>
        <end position="582"/>
    </location>
</feature>